<dbReference type="PROSITE" id="PS50012">
    <property type="entry name" value="RCC1_3"/>
    <property type="match status" value="2"/>
</dbReference>
<comment type="caution">
    <text evidence="3">The sequence shown here is derived from an EMBL/GenBank/DDBJ whole genome shotgun (WGS) entry which is preliminary data.</text>
</comment>
<dbReference type="PRINTS" id="PR00633">
    <property type="entry name" value="RCCNDNSATION"/>
</dbReference>
<dbReference type="InterPro" id="IPR009091">
    <property type="entry name" value="RCC1/BLIP-II"/>
</dbReference>
<sequence length="451" mass="46903">MVVAEDGRLWSCGSTDAFLGHGLTAKPGALVFTPKPVATNFDTRVAYVSAGWCHTAFLTDLGQLFTFGVGADGRLGHGTMDDVAIPACVEACQDVTFRHVACGGAHSVAVSAEGEVYTWGKGISVGHGDGEDCLRPQKCDHSVLTVQPVTPLPVRSGALLALQCDHTIPRLTVQPRNSSSYEERYRLLARPKKACNSSSCEERCSACADLREGLGPPGVSPMCRDASLQAGFFALHENGMEVAMPLHVPRAVVMPCPVPERYGGGYAAPFVPEAVWKVVLHMLTLCPSGMEVVMPCTCPGGRYGGGPAPACAQGGMEVVKPLPVPRAVNELGPLMVDVCAAGGGHCAVVTDEGDVYMWGTGAQGQLGTGTRKDELSPVGLELYGVAICRVALGAFHSLLAAKTGDLITFGAGGPTPQGLDAESDVDAQDAIGIAGGERGRLCQGASQNCLW</sequence>
<feature type="repeat" description="RCC1" evidence="2">
    <location>
        <begin position="353"/>
        <end position="403"/>
    </location>
</feature>
<name>A0AAE0FCC1_9CHLO</name>
<keyword evidence="1" id="KW-0677">Repeat</keyword>
<keyword evidence="4" id="KW-1185">Reference proteome</keyword>
<dbReference type="InterPro" id="IPR051210">
    <property type="entry name" value="Ub_ligase/GEF_domain"/>
</dbReference>
<evidence type="ECO:0000313" key="4">
    <source>
        <dbReference type="Proteomes" id="UP001190700"/>
    </source>
</evidence>
<evidence type="ECO:0000313" key="3">
    <source>
        <dbReference type="EMBL" id="KAK3256813.1"/>
    </source>
</evidence>
<accession>A0AAE0FCC1</accession>
<dbReference type="SUPFAM" id="SSF50985">
    <property type="entry name" value="RCC1/BLIP-II"/>
    <property type="match status" value="2"/>
</dbReference>
<proteinExistence type="predicted"/>
<dbReference type="EMBL" id="LGRX02021304">
    <property type="protein sequence ID" value="KAK3256813.1"/>
    <property type="molecule type" value="Genomic_DNA"/>
</dbReference>
<dbReference type="PANTHER" id="PTHR22870:SF408">
    <property type="entry name" value="OS09G0560450 PROTEIN"/>
    <property type="match status" value="1"/>
</dbReference>
<reference evidence="3 4" key="1">
    <citation type="journal article" date="2015" name="Genome Biol. Evol.">
        <title>Comparative Genomics of a Bacterivorous Green Alga Reveals Evolutionary Causalities and Consequences of Phago-Mixotrophic Mode of Nutrition.</title>
        <authorList>
            <person name="Burns J.A."/>
            <person name="Paasch A."/>
            <person name="Narechania A."/>
            <person name="Kim E."/>
        </authorList>
    </citation>
    <scope>NUCLEOTIDE SEQUENCE [LARGE SCALE GENOMIC DNA]</scope>
    <source>
        <strain evidence="3 4">PLY_AMNH</strain>
    </source>
</reference>
<evidence type="ECO:0000256" key="2">
    <source>
        <dbReference type="PROSITE-ProRule" id="PRU00235"/>
    </source>
</evidence>
<dbReference type="Proteomes" id="UP001190700">
    <property type="component" value="Unassembled WGS sequence"/>
</dbReference>
<gene>
    <name evidence="3" type="ORF">CYMTET_34075</name>
</gene>
<evidence type="ECO:0000256" key="1">
    <source>
        <dbReference type="ARBA" id="ARBA00022737"/>
    </source>
</evidence>
<protein>
    <submittedName>
        <fullName evidence="3">Uncharacterized protein</fullName>
    </submittedName>
</protein>
<dbReference type="PROSITE" id="PS00626">
    <property type="entry name" value="RCC1_2"/>
    <property type="match status" value="1"/>
</dbReference>
<dbReference type="Gene3D" id="2.130.10.30">
    <property type="entry name" value="Regulator of chromosome condensation 1/beta-lactamase-inhibitor protein II"/>
    <property type="match status" value="2"/>
</dbReference>
<organism evidence="3 4">
    <name type="scientific">Cymbomonas tetramitiformis</name>
    <dbReference type="NCBI Taxonomy" id="36881"/>
    <lineage>
        <taxon>Eukaryota</taxon>
        <taxon>Viridiplantae</taxon>
        <taxon>Chlorophyta</taxon>
        <taxon>Pyramimonadophyceae</taxon>
        <taxon>Pyramimonadales</taxon>
        <taxon>Pyramimonadaceae</taxon>
        <taxon>Cymbomonas</taxon>
    </lineage>
</organism>
<feature type="repeat" description="RCC1" evidence="2">
    <location>
        <begin position="62"/>
        <end position="113"/>
    </location>
</feature>
<dbReference type="InterPro" id="IPR000408">
    <property type="entry name" value="Reg_chr_condens"/>
</dbReference>
<dbReference type="PANTHER" id="PTHR22870">
    <property type="entry name" value="REGULATOR OF CHROMOSOME CONDENSATION"/>
    <property type="match status" value="1"/>
</dbReference>
<dbReference type="Pfam" id="PF00415">
    <property type="entry name" value="RCC1"/>
    <property type="match status" value="2"/>
</dbReference>
<dbReference type="AlphaFoldDB" id="A0AAE0FCC1"/>